<comment type="caution">
    <text evidence="1">The sequence shown here is derived from an EMBL/GenBank/DDBJ whole genome shotgun (WGS) entry which is preliminary data.</text>
</comment>
<dbReference type="GeneID" id="85471161"/>
<keyword evidence="2" id="KW-1185">Reference proteome</keyword>
<accession>A0AAJ0EAT2</accession>
<reference evidence="1" key="1">
    <citation type="submission" date="2021-06" db="EMBL/GenBank/DDBJ databases">
        <title>Comparative genomics, transcriptomics and evolutionary studies reveal genomic signatures of adaptation to plant cell wall in hemibiotrophic fungi.</title>
        <authorList>
            <consortium name="DOE Joint Genome Institute"/>
            <person name="Baroncelli R."/>
            <person name="Diaz J.F."/>
            <person name="Benocci T."/>
            <person name="Peng M."/>
            <person name="Battaglia E."/>
            <person name="Haridas S."/>
            <person name="Andreopoulos W."/>
            <person name="Labutti K."/>
            <person name="Pangilinan J."/>
            <person name="Floch G.L."/>
            <person name="Makela M.R."/>
            <person name="Henrissat B."/>
            <person name="Grigoriev I.V."/>
            <person name="Crouch J.A."/>
            <person name="De Vries R.P."/>
            <person name="Sukno S.A."/>
            <person name="Thon M.R."/>
        </authorList>
    </citation>
    <scope>NUCLEOTIDE SEQUENCE</scope>
    <source>
        <strain evidence="1">CBS 102054</strain>
    </source>
</reference>
<protein>
    <submittedName>
        <fullName evidence="1">Uncharacterized protein</fullName>
    </submittedName>
</protein>
<gene>
    <name evidence="1" type="ORF">BDP81DRAFT_355930</name>
</gene>
<evidence type="ECO:0000313" key="2">
    <source>
        <dbReference type="Proteomes" id="UP001243989"/>
    </source>
</evidence>
<dbReference type="AlphaFoldDB" id="A0AAJ0EAT2"/>
<dbReference type="EMBL" id="JAHMHQ010000020">
    <property type="protein sequence ID" value="KAK1625439.1"/>
    <property type="molecule type" value="Genomic_DNA"/>
</dbReference>
<dbReference type="Proteomes" id="UP001243989">
    <property type="component" value="Unassembled WGS sequence"/>
</dbReference>
<sequence>MRQIRSLASTTQELGHECERHTQQRCSNFQWRDFRDAQYSPGRNTVILLVDMRDAVGCAVYIHNESDGFVDMVGIENKGHVVLVPWEQGLKIVCYGQCTIAEITALEASST</sequence>
<dbReference type="RefSeq" id="XP_060441434.1">
    <property type="nucleotide sequence ID" value="XM_060586299.1"/>
</dbReference>
<evidence type="ECO:0000313" key="1">
    <source>
        <dbReference type="EMBL" id="KAK1625439.1"/>
    </source>
</evidence>
<organism evidence="1 2">
    <name type="scientific">Colletotrichum phormii</name>
    <dbReference type="NCBI Taxonomy" id="359342"/>
    <lineage>
        <taxon>Eukaryota</taxon>
        <taxon>Fungi</taxon>
        <taxon>Dikarya</taxon>
        <taxon>Ascomycota</taxon>
        <taxon>Pezizomycotina</taxon>
        <taxon>Sordariomycetes</taxon>
        <taxon>Hypocreomycetidae</taxon>
        <taxon>Glomerellales</taxon>
        <taxon>Glomerellaceae</taxon>
        <taxon>Colletotrichum</taxon>
        <taxon>Colletotrichum acutatum species complex</taxon>
    </lineage>
</organism>
<name>A0AAJ0EAT2_9PEZI</name>
<proteinExistence type="predicted"/>